<dbReference type="EMBL" id="CM042013">
    <property type="protein sequence ID" value="KAI3739562.1"/>
    <property type="molecule type" value="Genomic_DNA"/>
</dbReference>
<sequence>MEIDKTDYVPLCRAIMKGNWEEAREIFNMDKDALTVKLNVKGHSALHIAIDSSKHDQFVESLLKEINPESLLTLVTSTKENALHRAAMIDNVKAAKMLVEKNPLLLFSVDNMNNLPIHRAIIASHETTFLYLLDACRHHIGLSQQDGYHSPFEGTNGAELLSNVINVGLLGVAYDLINLYPDMARTNVGFYIPLKFIARKWDLYYSGAQYNFYQNFVYAHLPTGNNDLSDTKNIQDVENQDTYNGNFVTSCWKRCFYYVRHFKYLHEDKVKHKKALMLLKCICKEVGKIDKGIDISGHYGEAFNLAVENDTPEAVEEIMESFPLAIWTKNSNNYFATQVAIKDRCLKVFDTSISYSIEEQAASSIKNDMITSGGTNGEEEAYVTKQPNKKVEDCGWVVVER</sequence>
<comment type="caution">
    <text evidence="1">The sequence shown here is derived from an EMBL/GenBank/DDBJ whole genome shotgun (WGS) entry which is preliminary data.</text>
</comment>
<reference evidence="1 2" key="2">
    <citation type="journal article" date="2022" name="Mol. Ecol. Resour.">
        <title>The genomes of chicory, endive, great burdock and yacon provide insights into Asteraceae paleo-polyploidization history and plant inulin production.</title>
        <authorList>
            <person name="Fan W."/>
            <person name="Wang S."/>
            <person name="Wang H."/>
            <person name="Wang A."/>
            <person name="Jiang F."/>
            <person name="Liu H."/>
            <person name="Zhao H."/>
            <person name="Xu D."/>
            <person name="Zhang Y."/>
        </authorList>
    </citation>
    <scope>NUCLEOTIDE SEQUENCE [LARGE SCALE GENOMIC DNA]</scope>
    <source>
        <strain evidence="2">cv. Punajuju</strain>
        <tissue evidence="1">Leaves</tissue>
    </source>
</reference>
<accession>A0ACB9CZ33</accession>
<dbReference type="Proteomes" id="UP001055811">
    <property type="component" value="Linkage Group LG05"/>
</dbReference>
<gene>
    <name evidence="1" type="ORF">L2E82_29971</name>
</gene>
<keyword evidence="2" id="KW-1185">Reference proteome</keyword>
<protein>
    <submittedName>
        <fullName evidence="1">Uncharacterized protein</fullName>
    </submittedName>
</protein>
<organism evidence="1 2">
    <name type="scientific">Cichorium intybus</name>
    <name type="common">Chicory</name>
    <dbReference type="NCBI Taxonomy" id="13427"/>
    <lineage>
        <taxon>Eukaryota</taxon>
        <taxon>Viridiplantae</taxon>
        <taxon>Streptophyta</taxon>
        <taxon>Embryophyta</taxon>
        <taxon>Tracheophyta</taxon>
        <taxon>Spermatophyta</taxon>
        <taxon>Magnoliopsida</taxon>
        <taxon>eudicotyledons</taxon>
        <taxon>Gunneridae</taxon>
        <taxon>Pentapetalae</taxon>
        <taxon>asterids</taxon>
        <taxon>campanulids</taxon>
        <taxon>Asterales</taxon>
        <taxon>Asteraceae</taxon>
        <taxon>Cichorioideae</taxon>
        <taxon>Cichorieae</taxon>
        <taxon>Cichoriinae</taxon>
        <taxon>Cichorium</taxon>
    </lineage>
</organism>
<reference evidence="2" key="1">
    <citation type="journal article" date="2022" name="Mol. Ecol. Resour.">
        <title>The genomes of chicory, endive, great burdock and yacon provide insights into Asteraceae palaeo-polyploidization history and plant inulin production.</title>
        <authorList>
            <person name="Fan W."/>
            <person name="Wang S."/>
            <person name="Wang H."/>
            <person name="Wang A."/>
            <person name="Jiang F."/>
            <person name="Liu H."/>
            <person name="Zhao H."/>
            <person name="Xu D."/>
            <person name="Zhang Y."/>
        </authorList>
    </citation>
    <scope>NUCLEOTIDE SEQUENCE [LARGE SCALE GENOMIC DNA]</scope>
    <source>
        <strain evidence="2">cv. Punajuju</strain>
    </source>
</reference>
<proteinExistence type="predicted"/>
<evidence type="ECO:0000313" key="2">
    <source>
        <dbReference type="Proteomes" id="UP001055811"/>
    </source>
</evidence>
<name>A0ACB9CZ33_CICIN</name>
<evidence type="ECO:0000313" key="1">
    <source>
        <dbReference type="EMBL" id="KAI3739562.1"/>
    </source>
</evidence>